<dbReference type="Proteomes" id="UP000076476">
    <property type="component" value="Unassembled WGS sequence"/>
</dbReference>
<accession>A0A164ARY7</accession>
<proteinExistence type="predicted"/>
<dbReference type="STRING" id="33936.AZI98_06215"/>
<organism evidence="1 2">
    <name type="scientific">Aeribacillus pallidus</name>
    <dbReference type="NCBI Taxonomy" id="33936"/>
    <lineage>
        <taxon>Bacteria</taxon>
        <taxon>Bacillati</taxon>
        <taxon>Bacillota</taxon>
        <taxon>Bacilli</taxon>
        <taxon>Bacillales</taxon>
        <taxon>Bacillaceae</taxon>
        <taxon>Aeribacillus</taxon>
    </lineage>
</organism>
<accession>A0A165YJI4</accession>
<keyword evidence="2" id="KW-1185">Reference proteome</keyword>
<protein>
    <submittedName>
        <fullName evidence="1">Uncharacterized protein</fullName>
    </submittedName>
</protein>
<dbReference type="AlphaFoldDB" id="A0A164ARY7"/>
<gene>
    <name evidence="1" type="ORF">AZI98_06215</name>
</gene>
<comment type="caution">
    <text evidence="1">The sequence shown here is derived from an EMBL/GenBank/DDBJ whole genome shotgun (WGS) entry which is preliminary data.</text>
</comment>
<evidence type="ECO:0000313" key="2">
    <source>
        <dbReference type="Proteomes" id="UP000076476"/>
    </source>
</evidence>
<evidence type="ECO:0000313" key="1">
    <source>
        <dbReference type="EMBL" id="KZN97148.1"/>
    </source>
</evidence>
<reference evidence="1 2" key="1">
    <citation type="submission" date="2016-04" db="EMBL/GenBank/DDBJ databases">
        <title>Draft genome sequence of Aeribacillus pallidus 8m3 from petroleum reservoir.</title>
        <authorList>
            <person name="Poltaraus A.B."/>
            <person name="Nazina T.N."/>
            <person name="Tourova T.P."/>
            <person name="Malakho S.M."/>
            <person name="Korshunova A.V."/>
            <person name="Sokolova D.S."/>
        </authorList>
    </citation>
    <scope>NUCLEOTIDE SEQUENCE [LARGE SCALE GENOMIC DNA]</scope>
    <source>
        <strain evidence="1 2">8m3</strain>
    </source>
</reference>
<name>A0A164ARY7_9BACI</name>
<dbReference type="EMBL" id="LWBR01000013">
    <property type="protein sequence ID" value="KZN97148.1"/>
    <property type="molecule type" value="Genomic_DNA"/>
</dbReference>
<sequence>MFLLFLIKEKREFAQKIRPLFQFSASKPLHHVSIDSLKSSESSFSCIGSFCFVDYNNNKE</sequence>